<feature type="transmembrane region" description="Helical" evidence="13">
    <location>
        <begin position="188"/>
        <end position="211"/>
    </location>
</feature>
<proteinExistence type="inferred from homology"/>
<organism evidence="14 15">
    <name type="scientific">Geoalkalibacter ferrihydriticus DSM 17813</name>
    <dbReference type="NCBI Taxonomy" id="1121915"/>
    <lineage>
        <taxon>Bacteria</taxon>
        <taxon>Pseudomonadati</taxon>
        <taxon>Thermodesulfobacteriota</taxon>
        <taxon>Desulfuromonadia</taxon>
        <taxon>Desulfuromonadales</taxon>
        <taxon>Geoalkalibacteraceae</taxon>
        <taxon>Geoalkalibacter</taxon>
    </lineage>
</organism>
<feature type="transmembrane region" description="Helical" evidence="13">
    <location>
        <begin position="217"/>
        <end position="238"/>
    </location>
</feature>
<accession>A0A0C2DQE6</accession>
<dbReference type="GO" id="GO:0046872">
    <property type="term" value="F:metal ion binding"/>
    <property type="evidence" value="ECO:0007669"/>
    <property type="project" value="UniProtKB-KW"/>
</dbReference>
<evidence type="ECO:0000313" key="15">
    <source>
        <dbReference type="Proteomes" id="UP000035068"/>
    </source>
</evidence>
<feature type="binding site" description="M1 metal binding site" evidence="13">
    <location>
        <position position="141"/>
    </location>
    <ligand>
        <name>Zn(2+)</name>
        <dbReference type="ChEBI" id="CHEBI:29105"/>
    </ligand>
</feature>
<feature type="transmembrane region" description="Helical" evidence="13">
    <location>
        <begin position="126"/>
        <end position="149"/>
    </location>
</feature>
<feature type="binding site" description="M2 metal binding site" evidence="13">
    <location>
        <position position="138"/>
    </location>
    <ligand>
        <name>Fe(2+)</name>
        <dbReference type="ChEBI" id="CHEBI:29033"/>
    </ligand>
</feature>
<evidence type="ECO:0000256" key="12">
    <source>
        <dbReference type="ARBA" id="ARBA00023136"/>
    </source>
</evidence>
<keyword evidence="5 13" id="KW-0812">Transmembrane</keyword>
<keyword evidence="11 13" id="KW-0406">Ion transport</keyword>
<comment type="subcellular location">
    <subcellularLocation>
        <location evidence="1 13">Cell membrane</location>
        <topology evidence="1 13">Multi-pass membrane protein</topology>
    </subcellularLocation>
</comment>
<keyword evidence="6" id="KW-0479">Metal-binding</keyword>
<feature type="binding site" description="M2 metal binding site" evidence="13">
    <location>
        <position position="199"/>
    </location>
    <ligand>
        <name>Fe(2+)</name>
        <dbReference type="ChEBI" id="CHEBI:29033"/>
    </ligand>
</feature>
<keyword evidence="7 13" id="KW-0862">Zinc</keyword>
<comment type="function">
    <text evidence="13">Mediates zinc uptake. May also transport other divalent cations.</text>
</comment>
<keyword evidence="9 13" id="KW-1133">Transmembrane helix</keyword>
<keyword evidence="3 13" id="KW-0813">Transport</keyword>
<evidence type="ECO:0000256" key="4">
    <source>
        <dbReference type="ARBA" id="ARBA00022475"/>
    </source>
</evidence>
<keyword evidence="4 13" id="KW-1003">Cell membrane</keyword>
<evidence type="ECO:0000256" key="5">
    <source>
        <dbReference type="ARBA" id="ARBA00022692"/>
    </source>
</evidence>
<dbReference type="GO" id="GO:0005385">
    <property type="term" value="F:zinc ion transmembrane transporter activity"/>
    <property type="evidence" value="ECO:0007669"/>
    <property type="project" value="UniProtKB-UniRule"/>
</dbReference>
<dbReference type="InterPro" id="IPR003689">
    <property type="entry name" value="ZIP"/>
</dbReference>
<dbReference type="Pfam" id="PF02535">
    <property type="entry name" value="Zip"/>
    <property type="match status" value="1"/>
</dbReference>
<evidence type="ECO:0000256" key="3">
    <source>
        <dbReference type="ARBA" id="ARBA00022448"/>
    </source>
</evidence>
<evidence type="ECO:0000256" key="9">
    <source>
        <dbReference type="ARBA" id="ARBA00022989"/>
    </source>
</evidence>
<evidence type="ECO:0000256" key="10">
    <source>
        <dbReference type="ARBA" id="ARBA00023004"/>
    </source>
</evidence>
<dbReference type="PANTHER" id="PTHR11040:SF205">
    <property type="entry name" value="ZINC TRANSPORTER ZUPT"/>
    <property type="match status" value="1"/>
</dbReference>
<feature type="binding site" description="M1 metal binding site" evidence="13">
    <location>
        <position position="166"/>
    </location>
    <ligand>
        <name>Zn(2+)</name>
        <dbReference type="ChEBI" id="CHEBI:29105"/>
    </ligand>
</feature>
<feature type="binding site" description="M2 metal binding site" evidence="13">
    <location>
        <position position="141"/>
    </location>
    <ligand>
        <name>Fe(2+)</name>
        <dbReference type="ChEBI" id="CHEBI:29033"/>
    </ligand>
</feature>
<name>A0A0C2DQE6_9BACT</name>
<evidence type="ECO:0000256" key="13">
    <source>
        <dbReference type="HAMAP-Rule" id="MF_00548"/>
    </source>
</evidence>
<feature type="transmembrane region" description="Helical" evidence="13">
    <location>
        <begin position="12"/>
        <end position="33"/>
    </location>
</feature>
<feature type="binding site" description="M2 metal binding site" evidence="13">
    <location>
        <position position="170"/>
    </location>
    <ligand>
        <name>Fe(2+)</name>
        <dbReference type="ChEBI" id="CHEBI:29033"/>
    </ligand>
</feature>
<dbReference type="InterPro" id="IPR023498">
    <property type="entry name" value="Zn_transptr_ZupT"/>
</dbReference>
<feature type="binding site" description="M1 metal binding site" evidence="13">
    <location>
        <position position="170"/>
    </location>
    <ligand>
        <name>Zn(2+)</name>
        <dbReference type="ChEBI" id="CHEBI:29105"/>
    </ligand>
</feature>
<dbReference type="HAMAP" id="MF_00548">
    <property type="entry name" value="ZupT"/>
    <property type="match status" value="1"/>
</dbReference>
<dbReference type="AlphaFoldDB" id="A0A0C2DQE6"/>
<gene>
    <name evidence="13" type="primary">zupT</name>
    <name evidence="14" type="ORF">GFER_15915</name>
</gene>
<keyword evidence="10" id="KW-0408">Iron</keyword>
<protein>
    <recommendedName>
        <fullName evidence="13">Zinc transporter ZupT</fullName>
    </recommendedName>
</protein>
<sequence>MCFDMPENFWFAFSLTLLAGLSTGIGSTIAFFSRHTNTRFLSIALGFSAGVMVYISLAEILVGAQDGLAAELGARPGAWAAAAAFFVGILIIAIIDRLVPERENPHEIHLVEEALQRPNDPRLMRMGVMAALAIGIHNFPEGLATFFVALHEPSLGIPIAVAIALHNIPEGIAVSIPIYYATGSRRKAFLYSFLSGLAEPIGALVGFFLLMPFYSETLTMLLLAGVAGIMVFISLDELLPAAREYGEHHLSIYGLVAGMLVMAVSLILLI</sequence>
<evidence type="ECO:0000256" key="7">
    <source>
        <dbReference type="ARBA" id="ARBA00022833"/>
    </source>
</evidence>
<evidence type="ECO:0000256" key="11">
    <source>
        <dbReference type="ARBA" id="ARBA00023065"/>
    </source>
</evidence>
<dbReference type="EMBL" id="JWJD01000009">
    <property type="protein sequence ID" value="KIH75619.1"/>
    <property type="molecule type" value="Genomic_DNA"/>
</dbReference>
<feature type="transmembrane region" description="Helical" evidence="13">
    <location>
        <begin position="40"/>
        <end position="57"/>
    </location>
</feature>
<evidence type="ECO:0000256" key="6">
    <source>
        <dbReference type="ARBA" id="ARBA00022723"/>
    </source>
</evidence>
<evidence type="ECO:0000256" key="8">
    <source>
        <dbReference type="ARBA" id="ARBA00022906"/>
    </source>
</evidence>
<keyword evidence="15" id="KW-1185">Reference proteome</keyword>
<feature type="transmembrane region" description="Helical" evidence="13">
    <location>
        <begin position="77"/>
        <end position="95"/>
    </location>
</feature>
<dbReference type="Proteomes" id="UP000035068">
    <property type="component" value="Unassembled WGS sequence"/>
</dbReference>
<keyword evidence="8 13" id="KW-0864">Zinc transport</keyword>
<evidence type="ECO:0000256" key="1">
    <source>
        <dbReference type="ARBA" id="ARBA00004651"/>
    </source>
</evidence>
<dbReference type="NCBIfam" id="NF003243">
    <property type="entry name" value="PRK04201.1"/>
    <property type="match status" value="1"/>
</dbReference>
<keyword evidence="12 13" id="KW-0472">Membrane</keyword>
<evidence type="ECO:0000313" key="14">
    <source>
        <dbReference type="EMBL" id="KIH75619.1"/>
    </source>
</evidence>
<comment type="caution">
    <text evidence="14">The sequence shown here is derived from an EMBL/GenBank/DDBJ whole genome shotgun (WGS) entry which is preliminary data.</text>
</comment>
<feature type="transmembrane region" description="Helical" evidence="13">
    <location>
        <begin position="250"/>
        <end position="269"/>
    </location>
</feature>
<dbReference type="PANTHER" id="PTHR11040">
    <property type="entry name" value="ZINC/IRON TRANSPORTER"/>
    <property type="match status" value="1"/>
</dbReference>
<comment type="catalytic activity">
    <reaction evidence="13">
        <text>Zn(2+)(in) = Zn(2+)(out)</text>
        <dbReference type="Rhea" id="RHEA:29351"/>
        <dbReference type="ChEBI" id="CHEBI:29105"/>
    </reaction>
</comment>
<feature type="transmembrane region" description="Helical" evidence="13">
    <location>
        <begin position="155"/>
        <end position="181"/>
    </location>
</feature>
<comment type="similarity">
    <text evidence="2 13">Belongs to the ZIP transporter (TC 2.A.5) family. ZupT subfamily.</text>
</comment>
<feature type="binding site" description="M2 metal binding site" evidence="13">
    <location>
        <position position="167"/>
    </location>
    <ligand>
        <name>Fe(2+)</name>
        <dbReference type="ChEBI" id="CHEBI:29033"/>
    </ligand>
</feature>
<dbReference type="GO" id="GO:0005886">
    <property type="term" value="C:plasma membrane"/>
    <property type="evidence" value="ECO:0007669"/>
    <property type="project" value="UniProtKB-SubCell"/>
</dbReference>
<reference evidence="14 15" key="1">
    <citation type="submission" date="2014-12" db="EMBL/GenBank/DDBJ databases">
        <title>Genomes of Geoalkalibacter ferrihydriticus and Geoalkalibacter subterraneus, two haloalkaliphilic metal-reducing members of the Geobacteraceae.</title>
        <authorList>
            <person name="Badalamenti J.P."/>
            <person name="Torres C.I."/>
            <person name="Krajmalnik-Brown R."/>
            <person name="Bond D.R."/>
        </authorList>
    </citation>
    <scope>NUCLEOTIDE SEQUENCE [LARGE SCALE GENOMIC DNA]</scope>
    <source>
        <strain evidence="14 15">DSM 17813</strain>
    </source>
</reference>
<evidence type="ECO:0000256" key="2">
    <source>
        <dbReference type="ARBA" id="ARBA00009703"/>
    </source>
</evidence>